<dbReference type="Proteomes" id="UP001295684">
    <property type="component" value="Unassembled WGS sequence"/>
</dbReference>
<accession>A0AAD1U166</accession>
<organism evidence="2 3">
    <name type="scientific">Euplotes crassus</name>
    <dbReference type="NCBI Taxonomy" id="5936"/>
    <lineage>
        <taxon>Eukaryota</taxon>
        <taxon>Sar</taxon>
        <taxon>Alveolata</taxon>
        <taxon>Ciliophora</taxon>
        <taxon>Intramacronucleata</taxon>
        <taxon>Spirotrichea</taxon>
        <taxon>Hypotrichia</taxon>
        <taxon>Euplotida</taxon>
        <taxon>Euplotidae</taxon>
        <taxon>Moneuplotes</taxon>
    </lineage>
</organism>
<protein>
    <submittedName>
        <fullName evidence="2">Uncharacterized protein</fullName>
    </submittedName>
</protein>
<dbReference type="EMBL" id="CAMPGE010001212">
    <property type="protein sequence ID" value="CAI2359988.1"/>
    <property type="molecule type" value="Genomic_DNA"/>
</dbReference>
<name>A0AAD1U166_EUPCR</name>
<evidence type="ECO:0000313" key="3">
    <source>
        <dbReference type="Proteomes" id="UP001295684"/>
    </source>
</evidence>
<reference evidence="2" key="1">
    <citation type="submission" date="2023-07" db="EMBL/GenBank/DDBJ databases">
        <authorList>
            <consortium name="AG Swart"/>
            <person name="Singh M."/>
            <person name="Singh A."/>
            <person name="Seah K."/>
            <person name="Emmerich C."/>
        </authorList>
    </citation>
    <scope>NUCLEOTIDE SEQUENCE</scope>
    <source>
        <strain evidence="2">DP1</strain>
    </source>
</reference>
<evidence type="ECO:0000256" key="1">
    <source>
        <dbReference type="SAM" id="MobiDB-lite"/>
    </source>
</evidence>
<sequence length="160" mass="18437">MSESIPIHKLWDDSFCNVTEDYNESSGKNRVYTWESNKSCLATNKDATTSPIELDGMVDNHNACNSSLPQKNHFKQKKRCDYKPHQRESYTASRFKTKESLSENLKFHQIFPSDKSPTPTVVRDNGSPQSWKEKCRIGQKKSSTKILRAMKSMPQGELRF</sequence>
<dbReference type="AlphaFoldDB" id="A0AAD1U166"/>
<keyword evidence="3" id="KW-1185">Reference proteome</keyword>
<comment type="caution">
    <text evidence="2">The sequence shown here is derived from an EMBL/GenBank/DDBJ whole genome shotgun (WGS) entry which is preliminary data.</text>
</comment>
<evidence type="ECO:0000313" key="2">
    <source>
        <dbReference type="EMBL" id="CAI2359988.1"/>
    </source>
</evidence>
<feature type="region of interest" description="Disordered" evidence="1">
    <location>
        <begin position="112"/>
        <end position="131"/>
    </location>
</feature>
<gene>
    <name evidence="2" type="ORF">ECRASSUSDP1_LOCUS1283</name>
</gene>
<proteinExistence type="predicted"/>